<dbReference type="Proteomes" id="UP001497482">
    <property type="component" value="Chromosome 11"/>
</dbReference>
<dbReference type="PANTHER" id="PTHR34488:SF1">
    <property type="entry name" value="SI:CH211-245H14.1-RELATED"/>
    <property type="match status" value="1"/>
</dbReference>
<evidence type="ECO:0000313" key="1">
    <source>
        <dbReference type="EMBL" id="CAL1572458.1"/>
    </source>
</evidence>
<gene>
    <name evidence="1" type="ORF">KC01_LOCUS4492</name>
</gene>
<sequence>MKVLPIATAQTYGAHQQILELLTTQGIKTTDYLQESDVILLFCPILPQTVSYSATNRAADKKTPDHTRPGEGKPVVSVLMHQTFDPTDKVLDTTCCSTQHPCLKEEVRVLFHQTSGLLQCHSNQEAMQTLKTLYDKYATPAPVQKPMKVLPIATAQTYGAQQQILELLTTHGIKTTDYLQESDVILLFCPILPQTVSDLDVADIKTPGWF</sequence>
<proteinExistence type="predicted"/>
<evidence type="ECO:0000313" key="2">
    <source>
        <dbReference type="Proteomes" id="UP001497482"/>
    </source>
</evidence>
<dbReference type="PANTHER" id="PTHR34488">
    <property type="entry name" value="SI:CH211-245H14.1-RELATED"/>
    <property type="match status" value="1"/>
</dbReference>
<dbReference type="AlphaFoldDB" id="A0AAV2J4J9"/>
<accession>A0AAV2J4J9</accession>
<dbReference type="EMBL" id="OZ035833">
    <property type="protein sequence ID" value="CAL1572458.1"/>
    <property type="molecule type" value="Genomic_DNA"/>
</dbReference>
<protein>
    <submittedName>
        <fullName evidence="1">Uncharacterized protein</fullName>
    </submittedName>
</protein>
<name>A0AAV2J4J9_KNICA</name>
<reference evidence="1 2" key="1">
    <citation type="submission" date="2024-04" db="EMBL/GenBank/DDBJ databases">
        <authorList>
            <person name="Waldvogel A.-M."/>
            <person name="Schoenle A."/>
        </authorList>
    </citation>
    <scope>NUCLEOTIDE SEQUENCE [LARGE SCALE GENOMIC DNA]</scope>
</reference>
<keyword evidence="2" id="KW-1185">Reference proteome</keyword>
<organism evidence="1 2">
    <name type="scientific">Knipowitschia caucasica</name>
    <name type="common">Caucasian dwarf goby</name>
    <name type="synonym">Pomatoschistus caucasicus</name>
    <dbReference type="NCBI Taxonomy" id="637954"/>
    <lineage>
        <taxon>Eukaryota</taxon>
        <taxon>Metazoa</taxon>
        <taxon>Chordata</taxon>
        <taxon>Craniata</taxon>
        <taxon>Vertebrata</taxon>
        <taxon>Euteleostomi</taxon>
        <taxon>Actinopterygii</taxon>
        <taxon>Neopterygii</taxon>
        <taxon>Teleostei</taxon>
        <taxon>Neoteleostei</taxon>
        <taxon>Acanthomorphata</taxon>
        <taxon>Gobiaria</taxon>
        <taxon>Gobiiformes</taxon>
        <taxon>Gobioidei</taxon>
        <taxon>Gobiidae</taxon>
        <taxon>Gobiinae</taxon>
        <taxon>Knipowitschia</taxon>
    </lineage>
</organism>